<dbReference type="InterPro" id="IPR036390">
    <property type="entry name" value="WH_DNA-bd_sf"/>
</dbReference>
<reference evidence="7" key="1">
    <citation type="journal article" date="2019" name="Int. J. Syst. Evol. Microbiol.">
        <title>The Global Catalogue of Microorganisms (GCM) 10K type strain sequencing project: providing services to taxonomists for standard genome sequencing and annotation.</title>
        <authorList>
            <consortium name="The Broad Institute Genomics Platform"/>
            <consortium name="The Broad Institute Genome Sequencing Center for Infectious Disease"/>
            <person name="Wu L."/>
            <person name="Ma J."/>
        </authorList>
    </citation>
    <scope>NUCLEOTIDE SEQUENCE [LARGE SCALE GENOMIC DNA]</scope>
    <source>
        <strain evidence="7">KCTC 19466</strain>
    </source>
</reference>
<evidence type="ECO:0000256" key="1">
    <source>
        <dbReference type="ARBA" id="ARBA00009437"/>
    </source>
</evidence>
<sequence length="310" mass="33235">MIDHRLMTLRAFASCGTVAATAELTGYSPSAVSAQLRELQHLLGMKLLVKEGRGLQLTSTGRYLVRKSETLVVEWDRIKAAALTEGGQEPTNFGIGGFSTAASNLLAPLAADLRRTKPSVHVHVIEASPGRCFDLLMAERIDLAVVVAMQADIRAGGDPRFEQTPLLNDPLDVMVPSEHPLAERESVRLEELSHEFWISDAPGTPYHALFTAAFTAVGATPRIEHEVIEWETAIALVAAGAGIGLIPRLASLGGAENVVRLPLSGVVKPSRRIVAAVRTGTADAPMVKSALDYLQATARRLLTERLAESP</sequence>
<keyword evidence="2" id="KW-0805">Transcription regulation</keyword>
<accession>A0ABQ3GP46</accession>
<dbReference type="SUPFAM" id="SSF53850">
    <property type="entry name" value="Periplasmic binding protein-like II"/>
    <property type="match status" value="1"/>
</dbReference>
<organism evidence="6 7">
    <name type="scientific">Zhihengliuella salsuginis</name>
    <dbReference type="NCBI Taxonomy" id="578222"/>
    <lineage>
        <taxon>Bacteria</taxon>
        <taxon>Bacillati</taxon>
        <taxon>Actinomycetota</taxon>
        <taxon>Actinomycetes</taxon>
        <taxon>Micrococcales</taxon>
        <taxon>Micrococcaceae</taxon>
        <taxon>Zhihengliuella</taxon>
    </lineage>
</organism>
<dbReference type="Gene3D" id="3.40.190.10">
    <property type="entry name" value="Periplasmic binding protein-like II"/>
    <property type="match status" value="2"/>
</dbReference>
<proteinExistence type="inferred from homology"/>
<name>A0ABQ3GP46_9MICC</name>
<evidence type="ECO:0000256" key="4">
    <source>
        <dbReference type="ARBA" id="ARBA00023163"/>
    </source>
</evidence>
<evidence type="ECO:0000259" key="5">
    <source>
        <dbReference type="PROSITE" id="PS50931"/>
    </source>
</evidence>
<dbReference type="Gene3D" id="1.10.10.10">
    <property type="entry name" value="Winged helix-like DNA-binding domain superfamily/Winged helix DNA-binding domain"/>
    <property type="match status" value="1"/>
</dbReference>
<dbReference type="PROSITE" id="PS50931">
    <property type="entry name" value="HTH_LYSR"/>
    <property type="match status" value="1"/>
</dbReference>
<dbReference type="CDD" id="cd08423">
    <property type="entry name" value="PBP2_LTTR_like_6"/>
    <property type="match status" value="1"/>
</dbReference>
<dbReference type="InterPro" id="IPR005119">
    <property type="entry name" value="LysR_subst-bd"/>
</dbReference>
<evidence type="ECO:0000256" key="2">
    <source>
        <dbReference type="ARBA" id="ARBA00023015"/>
    </source>
</evidence>
<dbReference type="InterPro" id="IPR000847">
    <property type="entry name" value="LysR_HTH_N"/>
</dbReference>
<feature type="domain" description="HTH lysR-type" evidence="5">
    <location>
        <begin position="1"/>
        <end position="58"/>
    </location>
</feature>
<keyword evidence="4" id="KW-0804">Transcription</keyword>
<evidence type="ECO:0000313" key="6">
    <source>
        <dbReference type="EMBL" id="GHD13542.1"/>
    </source>
</evidence>
<evidence type="ECO:0000313" key="7">
    <source>
        <dbReference type="Proteomes" id="UP000642819"/>
    </source>
</evidence>
<evidence type="ECO:0000256" key="3">
    <source>
        <dbReference type="ARBA" id="ARBA00023125"/>
    </source>
</evidence>
<dbReference type="Pfam" id="PF00126">
    <property type="entry name" value="HTH_1"/>
    <property type="match status" value="1"/>
</dbReference>
<dbReference type="RefSeq" id="WP_189351505.1">
    <property type="nucleotide sequence ID" value="NZ_BMXK01000019.1"/>
</dbReference>
<dbReference type="PANTHER" id="PTHR30346:SF29">
    <property type="entry name" value="LYSR SUBSTRATE-BINDING"/>
    <property type="match status" value="1"/>
</dbReference>
<dbReference type="EMBL" id="BMXK01000019">
    <property type="protein sequence ID" value="GHD13542.1"/>
    <property type="molecule type" value="Genomic_DNA"/>
</dbReference>
<dbReference type="InterPro" id="IPR036388">
    <property type="entry name" value="WH-like_DNA-bd_sf"/>
</dbReference>
<comment type="caution">
    <text evidence="6">The sequence shown here is derived from an EMBL/GenBank/DDBJ whole genome shotgun (WGS) entry which is preliminary data.</text>
</comment>
<dbReference type="Pfam" id="PF03466">
    <property type="entry name" value="LysR_substrate"/>
    <property type="match status" value="1"/>
</dbReference>
<dbReference type="PANTHER" id="PTHR30346">
    <property type="entry name" value="TRANSCRIPTIONAL DUAL REGULATOR HCAR-RELATED"/>
    <property type="match status" value="1"/>
</dbReference>
<keyword evidence="3" id="KW-0238">DNA-binding</keyword>
<dbReference type="Proteomes" id="UP000642819">
    <property type="component" value="Unassembled WGS sequence"/>
</dbReference>
<keyword evidence="7" id="KW-1185">Reference proteome</keyword>
<gene>
    <name evidence="6" type="ORF">GCM10008096_29850</name>
</gene>
<protein>
    <submittedName>
        <fullName evidence="6">LysR family transcriptional regulator</fullName>
    </submittedName>
</protein>
<dbReference type="SUPFAM" id="SSF46785">
    <property type="entry name" value="Winged helix' DNA-binding domain"/>
    <property type="match status" value="1"/>
</dbReference>
<comment type="similarity">
    <text evidence="1">Belongs to the LysR transcriptional regulatory family.</text>
</comment>